<name>A0A840WKZ5_9ACTN</name>
<proteinExistence type="predicted"/>
<comment type="caution">
    <text evidence="1">The sequence shown here is derived from an EMBL/GenBank/DDBJ whole genome shotgun (WGS) entry which is preliminary data.</text>
</comment>
<evidence type="ECO:0000313" key="1">
    <source>
        <dbReference type="EMBL" id="MBB5493671.1"/>
    </source>
</evidence>
<reference evidence="1 2" key="1">
    <citation type="submission" date="2020-08" db="EMBL/GenBank/DDBJ databases">
        <title>Sequencing the genomes of 1000 actinobacteria strains.</title>
        <authorList>
            <person name="Klenk H.-P."/>
        </authorList>
    </citation>
    <scope>NUCLEOTIDE SEQUENCE [LARGE SCALE GENOMIC DNA]</scope>
    <source>
        <strain evidence="1 2">DSM 44598</strain>
    </source>
</reference>
<evidence type="ECO:0008006" key="3">
    <source>
        <dbReference type="Google" id="ProtNLM"/>
    </source>
</evidence>
<sequence length="204" mass="22786">MSHRPIIDAGPGLNFLSINQERLLIRVLGKLSAPETVQSEVFSKARQDERFRVAEGIWRKLTPNWMQILSDDQTPELEGVVQRITHQPMAERLGRPKDLGEIMVIAHAVVAAEAGQEVTVLIDDGEGARTATSEINRLERLRRSGRPVGSISLVSTLTILERAAQKQYVPGKADMRQLYRRLRGLDDGLPPIETTRLLSPGLWP</sequence>
<dbReference type="Proteomes" id="UP000579647">
    <property type="component" value="Unassembled WGS sequence"/>
</dbReference>
<keyword evidence="2" id="KW-1185">Reference proteome</keyword>
<protein>
    <recommendedName>
        <fullName evidence="3">PIN domain-containing protein</fullName>
    </recommendedName>
</protein>
<gene>
    <name evidence="1" type="ORF">HNR07_004808</name>
</gene>
<evidence type="ECO:0000313" key="2">
    <source>
        <dbReference type="Proteomes" id="UP000579647"/>
    </source>
</evidence>
<dbReference type="AlphaFoldDB" id="A0A840WKZ5"/>
<organism evidence="1 2">
    <name type="scientific">Nocardiopsis metallicus</name>
    <dbReference type="NCBI Taxonomy" id="179819"/>
    <lineage>
        <taxon>Bacteria</taxon>
        <taxon>Bacillati</taxon>
        <taxon>Actinomycetota</taxon>
        <taxon>Actinomycetes</taxon>
        <taxon>Streptosporangiales</taxon>
        <taxon>Nocardiopsidaceae</taxon>
        <taxon>Nocardiopsis</taxon>
    </lineage>
</organism>
<dbReference type="EMBL" id="JACHDO010000001">
    <property type="protein sequence ID" value="MBB5493671.1"/>
    <property type="molecule type" value="Genomic_DNA"/>
</dbReference>
<dbReference type="RefSeq" id="WP_184366826.1">
    <property type="nucleotide sequence ID" value="NZ_BAAAKM010000169.1"/>
</dbReference>
<accession>A0A840WKZ5</accession>